<dbReference type="InterPro" id="IPR028082">
    <property type="entry name" value="Peripla_BP_I"/>
</dbReference>
<gene>
    <name evidence="5" type="ORF">H9800_02620</name>
</gene>
<dbReference type="PROSITE" id="PS50932">
    <property type="entry name" value="HTH_LACI_2"/>
    <property type="match status" value="1"/>
</dbReference>
<evidence type="ECO:0000256" key="2">
    <source>
        <dbReference type="ARBA" id="ARBA00023125"/>
    </source>
</evidence>
<dbReference type="SMART" id="SM00354">
    <property type="entry name" value="HTH_LACI"/>
    <property type="match status" value="1"/>
</dbReference>
<sequence length="341" mass="36883">MATLSDVAARAGVSVSAVSRVLSDAPETRVSDETRERIKRAARELDYRPNSAGRALRSARSNVVALVVPDLMNAIFIELVRGVEDAAIQHDYLVLMGRTEDIEPGDERARKLLGEGRVDALLLQPGDRPHVVDAIAGFAQTKPVVILNSVEANAPGSATMPDEAGARTAVRHLIELGHEKIGFVGGVPENPTNARRASGFRSEMAAAGLEVDEHLTTDFGYTPDEGVRAAEQLLSGDRRPTAIFVANVNAAIGVLSAARRLGVSVPEDLSVVALHDSWTAENSWPPLTTVKMPWYELGQRAFDEVYRRIRGETPTSIVVDDPAPRLIVRESTARLRAPRQP</sequence>
<dbReference type="EMBL" id="DXAM01000039">
    <property type="protein sequence ID" value="HJA03738.1"/>
    <property type="molecule type" value="Genomic_DNA"/>
</dbReference>
<dbReference type="PANTHER" id="PTHR30146:SF153">
    <property type="entry name" value="LACTOSE OPERON REPRESSOR"/>
    <property type="match status" value="1"/>
</dbReference>
<reference evidence="5" key="2">
    <citation type="submission" date="2021-04" db="EMBL/GenBank/DDBJ databases">
        <authorList>
            <person name="Gilroy R."/>
        </authorList>
    </citation>
    <scope>NUCLEOTIDE SEQUENCE</scope>
    <source>
        <strain evidence="5">ChiHjej8B7-3636</strain>
    </source>
</reference>
<dbReference type="Gene3D" id="3.40.50.2300">
    <property type="match status" value="2"/>
</dbReference>
<comment type="caution">
    <text evidence="5">The sequence shown here is derived from an EMBL/GenBank/DDBJ whole genome shotgun (WGS) entry which is preliminary data.</text>
</comment>
<evidence type="ECO:0000256" key="1">
    <source>
        <dbReference type="ARBA" id="ARBA00023015"/>
    </source>
</evidence>
<dbReference type="InterPro" id="IPR010982">
    <property type="entry name" value="Lambda_DNA-bd_dom_sf"/>
</dbReference>
<keyword evidence="1" id="KW-0805">Transcription regulation</keyword>
<dbReference type="Gene3D" id="1.10.260.40">
    <property type="entry name" value="lambda repressor-like DNA-binding domains"/>
    <property type="match status" value="1"/>
</dbReference>
<dbReference type="CDD" id="cd06267">
    <property type="entry name" value="PBP1_LacI_sugar_binding-like"/>
    <property type="match status" value="1"/>
</dbReference>
<evidence type="ECO:0000313" key="5">
    <source>
        <dbReference type="EMBL" id="HJA03738.1"/>
    </source>
</evidence>
<dbReference type="PROSITE" id="PS00356">
    <property type="entry name" value="HTH_LACI_1"/>
    <property type="match status" value="1"/>
</dbReference>
<dbReference type="SUPFAM" id="SSF47413">
    <property type="entry name" value="lambda repressor-like DNA-binding domains"/>
    <property type="match status" value="1"/>
</dbReference>
<dbReference type="Pfam" id="PF00356">
    <property type="entry name" value="LacI"/>
    <property type="match status" value="1"/>
</dbReference>
<accession>A0A9D2KHY5</accession>
<proteinExistence type="predicted"/>
<dbReference type="AlphaFoldDB" id="A0A9D2KHY5"/>
<dbReference type="InterPro" id="IPR000843">
    <property type="entry name" value="HTH_LacI"/>
</dbReference>
<name>A0A9D2KHY5_9MICO</name>
<keyword evidence="3" id="KW-0804">Transcription</keyword>
<dbReference type="Pfam" id="PF13377">
    <property type="entry name" value="Peripla_BP_3"/>
    <property type="match status" value="1"/>
</dbReference>
<keyword evidence="2" id="KW-0238">DNA-binding</keyword>
<evidence type="ECO:0000313" key="6">
    <source>
        <dbReference type="Proteomes" id="UP000824220"/>
    </source>
</evidence>
<reference evidence="5" key="1">
    <citation type="journal article" date="2021" name="PeerJ">
        <title>Extensive microbial diversity within the chicken gut microbiome revealed by metagenomics and culture.</title>
        <authorList>
            <person name="Gilroy R."/>
            <person name="Ravi A."/>
            <person name="Getino M."/>
            <person name="Pursley I."/>
            <person name="Horton D.L."/>
            <person name="Alikhan N.F."/>
            <person name="Baker D."/>
            <person name="Gharbi K."/>
            <person name="Hall N."/>
            <person name="Watson M."/>
            <person name="Adriaenssens E.M."/>
            <person name="Foster-Nyarko E."/>
            <person name="Jarju S."/>
            <person name="Secka A."/>
            <person name="Antonio M."/>
            <person name="Oren A."/>
            <person name="Chaudhuri R.R."/>
            <person name="La Ragione R."/>
            <person name="Hildebrand F."/>
            <person name="Pallen M.J."/>
        </authorList>
    </citation>
    <scope>NUCLEOTIDE SEQUENCE</scope>
    <source>
        <strain evidence="5">ChiHjej8B7-3636</strain>
    </source>
</reference>
<evidence type="ECO:0000259" key="4">
    <source>
        <dbReference type="PROSITE" id="PS50932"/>
    </source>
</evidence>
<protein>
    <submittedName>
        <fullName evidence="5">LacI family transcriptional regulator</fullName>
    </submittedName>
</protein>
<feature type="domain" description="HTH lacI-type" evidence="4">
    <location>
        <begin position="2"/>
        <end position="58"/>
    </location>
</feature>
<dbReference type="PANTHER" id="PTHR30146">
    <property type="entry name" value="LACI-RELATED TRANSCRIPTIONAL REPRESSOR"/>
    <property type="match status" value="1"/>
</dbReference>
<dbReference type="SUPFAM" id="SSF53822">
    <property type="entry name" value="Periplasmic binding protein-like I"/>
    <property type="match status" value="1"/>
</dbReference>
<evidence type="ECO:0000256" key="3">
    <source>
        <dbReference type="ARBA" id="ARBA00023163"/>
    </source>
</evidence>
<dbReference type="GO" id="GO:0000976">
    <property type="term" value="F:transcription cis-regulatory region binding"/>
    <property type="evidence" value="ECO:0007669"/>
    <property type="project" value="TreeGrafter"/>
</dbReference>
<dbReference type="GO" id="GO:0003700">
    <property type="term" value="F:DNA-binding transcription factor activity"/>
    <property type="evidence" value="ECO:0007669"/>
    <property type="project" value="TreeGrafter"/>
</dbReference>
<dbReference type="InterPro" id="IPR046335">
    <property type="entry name" value="LacI/GalR-like_sensor"/>
</dbReference>
<dbReference type="Proteomes" id="UP000824220">
    <property type="component" value="Unassembled WGS sequence"/>
</dbReference>
<dbReference type="CDD" id="cd01392">
    <property type="entry name" value="HTH_LacI"/>
    <property type="match status" value="1"/>
</dbReference>
<organism evidence="5 6">
    <name type="scientific">Candidatus Microbacterium stercoravium</name>
    <dbReference type="NCBI Taxonomy" id="2838697"/>
    <lineage>
        <taxon>Bacteria</taxon>
        <taxon>Bacillati</taxon>
        <taxon>Actinomycetota</taxon>
        <taxon>Actinomycetes</taxon>
        <taxon>Micrococcales</taxon>
        <taxon>Microbacteriaceae</taxon>
        <taxon>Microbacterium</taxon>
    </lineage>
</organism>